<accession>A0ABS6BKD1</accession>
<feature type="compositionally biased region" description="Basic and acidic residues" evidence="1">
    <location>
        <begin position="1"/>
        <end position="13"/>
    </location>
</feature>
<dbReference type="InterPro" id="IPR046489">
    <property type="entry name" value="DUF6582"/>
</dbReference>
<dbReference type="Pfam" id="PF20223">
    <property type="entry name" value="DUF6582"/>
    <property type="match status" value="1"/>
</dbReference>
<sequence>MTKLRAEDRDDLSKGSFAFPKQRKEPLENAAHVRNAVARFNQVKDVSDDERDDAWKRIRAAAKKYGVEISEKSWREIGKL</sequence>
<dbReference type="EMBL" id="JAHKRT010000006">
    <property type="protein sequence ID" value="MBU3078749.1"/>
    <property type="molecule type" value="Genomic_DNA"/>
</dbReference>
<name>A0ABS6BKD1_9SPHN</name>
<comment type="caution">
    <text evidence="2">The sequence shown here is derived from an EMBL/GenBank/DDBJ whole genome shotgun (WGS) entry which is preliminary data.</text>
</comment>
<evidence type="ECO:0000313" key="2">
    <source>
        <dbReference type="EMBL" id="MBU3078749.1"/>
    </source>
</evidence>
<evidence type="ECO:0000313" key="3">
    <source>
        <dbReference type="Proteomes" id="UP000776276"/>
    </source>
</evidence>
<keyword evidence="3" id="KW-1185">Reference proteome</keyword>
<reference evidence="2 3" key="1">
    <citation type="submission" date="2021-06" db="EMBL/GenBank/DDBJ databases">
        <title>Sphingomonas sp. XMGL2, whole genome shotgun sequencing project.</title>
        <authorList>
            <person name="Zhao G."/>
            <person name="Shen L."/>
        </authorList>
    </citation>
    <scope>NUCLEOTIDE SEQUENCE [LARGE SCALE GENOMIC DNA]</scope>
    <source>
        <strain evidence="2 3">XMGL2</strain>
    </source>
</reference>
<dbReference type="RefSeq" id="WP_216325466.1">
    <property type="nucleotide sequence ID" value="NZ_JAHKRT010000006.1"/>
</dbReference>
<protein>
    <submittedName>
        <fullName evidence="2">Uncharacterized protein</fullName>
    </submittedName>
</protein>
<gene>
    <name evidence="2" type="ORF">KOF26_12810</name>
</gene>
<proteinExistence type="predicted"/>
<feature type="region of interest" description="Disordered" evidence="1">
    <location>
        <begin position="1"/>
        <end position="30"/>
    </location>
</feature>
<dbReference type="Proteomes" id="UP000776276">
    <property type="component" value="Unassembled WGS sequence"/>
</dbReference>
<organism evidence="2 3">
    <name type="scientific">Sphingomonas quercus</name>
    <dbReference type="NCBI Taxonomy" id="2842451"/>
    <lineage>
        <taxon>Bacteria</taxon>
        <taxon>Pseudomonadati</taxon>
        <taxon>Pseudomonadota</taxon>
        <taxon>Alphaproteobacteria</taxon>
        <taxon>Sphingomonadales</taxon>
        <taxon>Sphingomonadaceae</taxon>
        <taxon>Sphingomonas</taxon>
    </lineage>
</organism>
<evidence type="ECO:0000256" key="1">
    <source>
        <dbReference type="SAM" id="MobiDB-lite"/>
    </source>
</evidence>